<name>A0A433TR22_ELYCH</name>
<dbReference type="EMBL" id="RQTK01000219">
    <property type="protein sequence ID" value="RUS84073.1"/>
    <property type="molecule type" value="Genomic_DNA"/>
</dbReference>
<feature type="compositionally biased region" description="Low complexity" evidence="1">
    <location>
        <begin position="88"/>
        <end position="104"/>
    </location>
</feature>
<protein>
    <submittedName>
        <fullName evidence="2">Uncharacterized protein</fullName>
    </submittedName>
</protein>
<accession>A0A433TR22</accession>
<keyword evidence="3" id="KW-1185">Reference proteome</keyword>
<feature type="region of interest" description="Disordered" evidence="1">
    <location>
        <begin position="78"/>
        <end position="139"/>
    </location>
</feature>
<organism evidence="2 3">
    <name type="scientific">Elysia chlorotica</name>
    <name type="common">Eastern emerald elysia</name>
    <name type="synonym">Sea slug</name>
    <dbReference type="NCBI Taxonomy" id="188477"/>
    <lineage>
        <taxon>Eukaryota</taxon>
        <taxon>Metazoa</taxon>
        <taxon>Spiralia</taxon>
        <taxon>Lophotrochozoa</taxon>
        <taxon>Mollusca</taxon>
        <taxon>Gastropoda</taxon>
        <taxon>Heterobranchia</taxon>
        <taxon>Euthyneura</taxon>
        <taxon>Panpulmonata</taxon>
        <taxon>Sacoglossa</taxon>
        <taxon>Placobranchoidea</taxon>
        <taxon>Plakobranchidae</taxon>
        <taxon>Elysia</taxon>
    </lineage>
</organism>
<dbReference type="Proteomes" id="UP000271974">
    <property type="component" value="Unassembled WGS sequence"/>
</dbReference>
<proteinExistence type="predicted"/>
<evidence type="ECO:0000313" key="2">
    <source>
        <dbReference type="EMBL" id="RUS84073.1"/>
    </source>
</evidence>
<feature type="compositionally biased region" description="Polar residues" evidence="1">
    <location>
        <begin position="212"/>
        <end position="221"/>
    </location>
</feature>
<dbReference type="AlphaFoldDB" id="A0A433TR22"/>
<feature type="region of interest" description="Disordered" evidence="1">
    <location>
        <begin position="23"/>
        <end position="42"/>
    </location>
</feature>
<feature type="compositionally biased region" description="Basic and acidic residues" evidence="1">
    <location>
        <begin position="78"/>
        <end position="87"/>
    </location>
</feature>
<feature type="region of interest" description="Disordered" evidence="1">
    <location>
        <begin position="202"/>
        <end position="249"/>
    </location>
</feature>
<feature type="compositionally biased region" description="Low complexity" evidence="1">
    <location>
        <begin position="114"/>
        <end position="130"/>
    </location>
</feature>
<dbReference type="STRING" id="188477.A0A433TR22"/>
<evidence type="ECO:0000256" key="1">
    <source>
        <dbReference type="SAM" id="MobiDB-lite"/>
    </source>
</evidence>
<reference evidence="2 3" key="1">
    <citation type="submission" date="2019-01" db="EMBL/GenBank/DDBJ databases">
        <title>A draft genome assembly of the solar-powered sea slug Elysia chlorotica.</title>
        <authorList>
            <person name="Cai H."/>
            <person name="Li Q."/>
            <person name="Fang X."/>
            <person name="Li J."/>
            <person name="Curtis N.E."/>
            <person name="Altenburger A."/>
            <person name="Shibata T."/>
            <person name="Feng M."/>
            <person name="Maeda T."/>
            <person name="Schwartz J.A."/>
            <person name="Shigenobu S."/>
            <person name="Lundholm N."/>
            <person name="Nishiyama T."/>
            <person name="Yang H."/>
            <person name="Hasebe M."/>
            <person name="Li S."/>
            <person name="Pierce S.K."/>
            <person name="Wang J."/>
        </authorList>
    </citation>
    <scope>NUCLEOTIDE SEQUENCE [LARGE SCALE GENOMIC DNA]</scope>
    <source>
        <strain evidence="2">EC2010</strain>
        <tissue evidence="2">Whole organism of an adult</tissue>
    </source>
</reference>
<sequence>MYGPLTPVRGTVLNLGASRLGRRPKRLKDVSGESTRAHTNLPIAPYPSAQEMQRRKALRATNGTYEHILEFREAERQSFREHAKTDRTPASSGAPSTASSSSSTVVQVKSTGLNNISTNSNNINTNNNSNKVQPSSSPVSALTTSALGAHQLLQQQQQQHQQHFLGVVDGNSNALVTSAPPSPFTELNLGLAELSPMEPSMALSLAGGSGKTPPSGTYSGVNGNGMAYSPGPNTDTMPSPLGIPSIDQMDLESPSTFLTFNTNSVGGRGE</sequence>
<gene>
    <name evidence="2" type="ORF">EGW08_008185</name>
</gene>
<evidence type="ECO:0000313" key="3">
    <source>
        <dbReference type="Proteomes" id="UP000271974"/>
    </source>
</evidence>
<comment type="caution">
    <text evidence="2">The sequence shown here is derived from an EMBL/GenBank/DDBJ whole genome shotgun (WGS) entry which is preliminary data.</text>
</comment>